<dbReference type="SUPFAM" id="SSF56266">
    <property type="entry name" value="DmpA/ArgJ-like"/>
    <property type="match status" value="1"/>
</dbReference>
<evidence type="ECO:0000313" key="4">
    <source>
        <dbReference type="Proteomes" id="UP000054544"/>
    </source>
</evidence>
<proteinExistence type="inferred from homology"/>
<comment type="similarity">
    <text evidence="1">Belongs to the peptidase S58 family.</text>
</comment>
<evidence type="ECO:0000256" key="1">
    <source>
        <dbReference type="ARBA" id="ARBA00007068"/>
    </source>
</evidence>
<organism evidence="3 4">
    <name type="scientific">Metarhizium anisopliae BRIP 53293</name>
    <dbReference type="NCBI Taxonomy" id="1291518"/>
    <lineage>
        <taxon>Eukaryota</taxon>
        <taxon>Fungi</taxon>
        <taxon>Dikarya</taxon>
        <taxon>Ascomycota</taxon>
        <taxon>Pezizomycotina</taxon>
        <taxon>Sordariomycetes</taxon>
        <taxon>Hypocreomycetidae</taxon>
        <taxon>Hypocreales</taxon>
        <taxon>Clavicipitaceae</taxon>
        <taxon>Metarhizium</taxon>
    </lineage>
</organism>
<dbReference type="InterPro" id="IPR016117">
    <property type="entry name" value="ArgJ-like_dom_sf"/>
</dbReference>
<dbReference type="PANTHER" id="PTHR36512:SF3">
    <property type="entry name" value="BLR5678 PROTEIN"/>
    <property type="match status" value="1"/>
</dbReference>
<dbReference type="InterPro" id="IPR005321">
    <property type="entry name" value="Peptidase_S58_DmpA"/>
</dbReference>
<gene>
    <name evidence="3" type="ORF">H634G_03017</name>
</gene>
<name>A0A0D9P6B6_METAN</name>
<feature type="region of interest" description="Disordered" evidence="2">
    <location>
        <begin position="146"/>
        <end position="189"/>
    </location>
</feature>
<protein>
    <submittedName>
        <fullName evidence="3">Uncharacterized protein</fullName>
    </submittedName>
</protein>
<evidence type="ECO:0000256" key="2">
    <source>
        <dbReference type="SAM" id="MobiDB-lite"/>
    </source>
</evidence>
<accession>A0A0D9P6B6</accession>
<dbReference type="EMBL" id="KE384725">
    <property type="protein sequence ID" value="KJK81754.1"/>
    <property type="molecule type" value="Genomic_DNA"/>
</dbReference>
<keyword evidence="4" id="KW-1185">Reference proteome</keyword>
<dbReference type="OrthoDB" id="4941121at2759"/>
<dbReference type="AlphaFoldDB" id="A0A0D9P6B6"/>
<reference evidence="4" key="1">
    <citation type="journal article" date="2014" name="BMC Genomics">
        <title>The genome sequence of the biocontrol fungus Metarhizium anisopliae and comparative genomics of Metarhizium species.</title>
        <authorList>
            <person name="Pattemore J.A."/>
            <person name="Hane J.K."/>
            <person name="Williams A.H."/>
            <person name="Wilson B.A."/>
            <person name="Stodart B.J."/>
            <person name="Ash G.J."/>
        </authorList>
    </citation>
    <scope>NUCLEOTIDE SEQUENCE [LARGE SCALE GENOMIC DNA]</scope>
    <source>
        <strain evidence="4">BRIP 53293</strain>
    </source>
</reference>
<evidence type="ECO:0000313" key="3">
    <source>
        <dbReference type="EMBL" id="KJK81754.1"/>
    </source>
</evidence>
<dbReference type="GO" id="GO:0004177">
    <property type="term" value="F:aminopeptidase activity"/>
    <property type="evidence" value="ECO:0007669"/>
    <property type="project" value="TreeGrafter"/>
</dbReference>
<dbReference type="Gene3D" id="3.60.70.12">
    <property type="entry name" value="L-amino peptidase D-ALA esterase/amidase"/>
    <property type="match status" value="1"/>
</dbReference>
<sequence length="189" mass="20361">MTDFTSVGDGYRGIMEHAYRNFTDEKTGEMELFIFPGVAETFNGYLNDQSKFAVTPEHIIRGVNKATADRVPEGNTGGGTAMLCHQYKGGTGSSSRTINGYDIGGNPATYTVGVLVQVNYSSPENLHVGGIPLGRILKEPEMEIASLKDSGDGSKEPRKDGSIIHYSNRCASGPYPATEACNTRDSRAR</sequence>
<feature type="compositionally biased region" description="Basic and acidic residues" evidence="2">
    <location>
        <begin position="149"/>
        <end position="162"/>
    </location>
</feature>
<dbReference type="Pfam" id="PF03576">
    <property type="entry name" value="Peptidase_S58"/>
    <property type="match status" value="1"/>
</dbReference>
<dbReference type="Proteomes" id="UP000054544">
    <property type="component" value="Unassembled WGS sequence"/>
</dbReference>
<dbReference type="PANTHER" id="PTHR36512">
    <property type="entry name" value="D-AMINOPEPTIDASE"/>
    <property type="match status" value="1"/>
</dbReference>